<keyword evidence="4" id="KW-0963">Cytoplasm</keyword>
<evidence type="ECO:0000256" key="6">
    <source>
        <dbReference type="ARBA" id="ARBA00022598"/>
    </source>
</evidence>
<gene>
    <name evidence="17" type="primary">gus1_1</name>
    <name evidence="17" type="ORF">A0H81_14037</name>
</gene>
<dbReference type="InterPro" id="IPR020061">
    <property type="entry name" value="Glu_tRNA_lig_a-bdl"/>
</dbReference>
<dbReference type="GO" id="GO:0005524">
    <property type="term" value="F:ATP binding"/>
    <property type="evidence" value="ECO:0007669"/>
    <property type="project" value="UniProtKB-KW"/>
</dbReference>
<evidence type="ECO:0000256" key="5">
    <source>
        <dbReference type="ARBA" id="ARBA00022553"/>
    </source>
</evidence>
<dbReference type="InterPro" id="IPR001412">
    <property type="entry name" value="aa-tRNA-synth_I_CS"/>
</dbReference>
<comment type="subcellular location">
    <subcellularLocation>
        <location evidence="1">Cytoplasm</location>
    </subcellularLocation>
</comment>
<feature type="domain" description="Glutamyl/glutaminyl-tRNA synthetase class Ib anti-codon binding" evidence="15">
    <location>
        <begin position="320"/>
        <end position="410"/>
    </location>
</feature>
<dbReference type="Gene3D" id="1.10.1160.10">
    <property type="entry name" value="Glutamyl-trna Synthetase, Domain 2"/>
    <property type="match status" value="1"/>
</dbReference>
<protein>
    <recommendedName>
        <fullName evidence="3">glutamate--tRNA ligase</fullName>
        <ecNumber evidence="3">6.1.1.17</ecNumber>
    </recommendedName>
    <alternativeName>
        <fullName evidence="11">Glutamyl-tRNA synthetase</fullName>
    </alternativeName>
</protein>
<dbReference type="PRINTS" id="PR00987">
    <property type="entry name" value="TRNASYNTHGLU"/>
</dbReference>
<dbReference type="SUPFAM" id="SSF52374">
    <property type="entry name" value="Nucleotidylyl transferase"/>
    <property type="match status" value="1"/>
</dbReference>
<dbReference type="STRING" id="5627.A0A1C7LN11"/>
<accession>A0A1C7LN11</accession>
<evidence type="ECO:0000256" key="12">
    <source>
        <dbReference type="ARBA" id="ARBA00048351"/>
    </source>
</evidence>
<reference evidence="17 18" key="1">
    <citation type="submission" date="2016-03" db="EMBL/GenBank/DDBJ databases">
        <title>Whole genome sequencing of Grifola frondosa 9006-11.</title>
        <authorList>
            <person name="Min B."/>
            <person name="Park H."/>
            <person name="Kim J.-G."/>
            <person name="Cho H."/>
            <person name="Oh Y.-L."/>
            <person name="Kong W.-S."/>
            <person name="Choi I.-G."/>
        </authorList>
    </citation>
    <scope>NUCLEOTIDE SEQUENCE [LARGE SCALE GENOMIC DNA]</scope>
    <source>
        <strain evidence="17 18">9006-11</strain>
    </source>
</reference>
<evidence type="ECO:0000259" key="16">
    <source>
        <dbReference type="Pfam" id="PF20974"/>
    </source>
</evidence>
<sequence>MESLPATQFLLASLLEAKIANARSASKTASSFALGLPNAIMGDVVTRFPPEPSGYLHIGHAKAAMLNQYFAQMYKGKLIIRFDDTNPSKERTEFEDTILEDLRLLNIVGDSVSHTSDYFPQLHAFAIKMIETGKAYADDTDNSQPRNFPCPCPSKQHVEDNLQRFVEMSAGTEEGLRWCIRAKISVDNPNKALRDPVIYRTNLMPHHRTGDKWKIYPTNPQYLWMIEALSFTTSICVGFQPSKLYLYLLSKRKLQWFVDRGLVRGWDDPRFPTVRGIRRRGMTVEAIRQFMLSQGPSQAVVSLEWDSIWALNKKIIDPVAPRFWAVLKDDVVPVTILGGPTEYETKLQPKHKKNADAGEKTTVYGSSVLIEQVDAASFSDDEEITLMSWGNAVVRSRTVSSSGLITGISMDLKLDGDFRKTEKKITWLVSPIAKHPLVDVTLLDYDYLITKKKLGENDDLEDVITPVTEFRQEAVAEASVLDLHKGDIIQFERKGYYILDGVVDDGQGAGSRKLEFIRIPDGKAANLASKAADIGSGRADDHT</sequence>
<evidence type="ECO:0000256" key="3">
    <source>
        <dbReference type="ARBA" id="ARBA00012835"/>
    </source>
</evidence>
<dbReference type="EMBL" id="LUGG01000035">
    <property type="protein sequence ID" value="OBZ65990.1"/>
    <property type="molecule type" value="Genomic_DNA"/>
</dbReference>
<dbReference type="GO" id="GO:0004818">
    <property type="term" value="F:glutamate-tRNA ligase activity"/>
    <property type="evidence" value="ECO:0007669"/>
    <property type="project" value="UniProtKB-EC"/>
</dbReference>
<comment type="similarity">
    <text evidence="2">Belongs to the class-I aminoacyl-tRNA synthetase family. Glutamate--tRNA ligase type 2 subfamily.</text>
</comment>
<dbReference type="InterPro" id="IPR020056">
    <property type="entry name" value="Rbsml_bL25/Gln-tRNA_synth_N"/>
</dbReference>
<feature type="domain" description="Glutamyl/glutaminyl-tRNA synthetase class Ib catalytic" evidence="14">
    <location>
        <begin position="44"/>
        <end position="218"/>
    </location>
</feature>
<evidence type="ECO:0000259" key="14">
    <source>
        <dbReference type="Pfam" id="PF00749"/>
    </source>
</evidence>
<evidence type="ECO:0000256" key="8">
    <source>
        <dbReference type="ARBA" id="ARBA00022840"/>
    </source>
</evidence>
<dbReference type="Pfam" id="PF20974">
    <property type="entry name" value="tRNA-synt_1c_C2"/>
    <property type="match status" value="1"/>
</dbReference>
<dbReference type="AlphaFoldDB" id="A0A1C7LN11"/>
<dbReference type="InterPro" id="IPR000924">
    <property type="entry name" value="Glu/Gln-tRNA-synth"/>
</dbReference>
<dbReference type="OMA" id="ANRYFFV"/>
<evidence type="ECO:0000256" key="10">
    <source>
        <dbReference type="ARBA" id="ARBA00023146"/>
    </source>
</evidence>
<dbReference type="Gene3D" id="3.40.50.620">
    <property type="entry name" value="HUPs"/>
    <property type="match status" value="1"/>
</dbReference>
<dbReference type="GO" id="GO:0017102">
    <property type="term" value="C:methionyl glutamyl tRNA synthetase complex"/>
    <property type="evidence" value="ECO:0007669"/>
    <property type="project" value="TreeGrafter"/>
</dbReference>
<feature type="domain" description="tRNA synthetases class I (E and Q) anti-codon binding" evidence="16">
    <location>
        <begin position="424"/>
        <end position="500"/>
    </location>
</feature>
<dbReference type="Gene3D" id="3.90.800.10">
    <property type="entry name" value="Glutamyl-tRNA Synthetase, Domain 3"/>
    <property type="match status" value="1"/>
</dbReference>
<dbReference type="InterPro" id="IPR020058">
    <property type="entry name" value="Glu/Gln-tRNA-synth_Ib_cat-dom"/>
</dbReference>
<dbReference type="PROSITE" id="PS00178">
    <property type="entry name" value="AA_TRNA_LIGASE_I"/>
    <property type="match status" value="1"/>
</dbReference>
<dbReference type="FunFam" id="2.40.240.10:FF:000004">
    <property type="entry name" value="Glutamyl-tRNA synthetase, cytoplasmic"/>
    <property type="match status" value="1"/>
</dbReference>
<evidence type="ECO:0000256" key="7">
    <source>
        <dbReference type="ARBA" id="ARBA00022741"/>
    </source>
</evidence>
<keyword evidence="18" id="KW-1185">Reference proteome</keyword>
<proteinExistence type="inferred from homology"/>
<keyword evidence="7 13" id="KW-0547">Nucleotide-binding</keyword>
<evidence type="ECO:0000256" key="9">
    <source>
        <dbReference type="ARBA" id="ARBA00022917"/>
    </source>
</evidence>
<dbReference type="InterPro" id="IPR049437">
    <property type="entry name" value="tRNA-synt_1c_C2"/>
</dbReference>
<dbReference type="Proteomes" id="UP000092993">
    <property type="component" value="Unassembled WGS sequence"/>
</dbReference>
<evidence type="ECO:0000256" key="11">
    <source>
        <dbReference type="ARBA" id="ARBA00030865"/>
    </source>
</evidence>
<dbReference type="FunFam" id="3.90.800.10:FF:000001">
    <property type="entry name" value="Glutamine--tRNA ligase"/>
    <property type="match status" value="1"/>
</dbReference>
<evidence type="ECO:0000256" key="1">
    <source>
        <dbReference type="ARBA" id="ARBA00004496"/>
    </source>
</evidence>
<dbReference type="EC" id="6.1.1.17" evidence="3"/>
<dbReference type="InterPro" id="IPR014729">
    <property type="entry name" value="Rossmann-like_a/b/a_fold"/>
</dbReference>
<dbReference type="InterPro" id="IPR050132">
    <property type="entry name" value="Gln/Glu-tRNA_Ligase"/>
</dbReference>
<keyword evidence="9 13" id="KW-0648">Protein biosynthesis</keyword>
<name>A0A1C7LN11_GRIFR</name>
<evidence type="ECO:0000313" key="17">
    <source>
        <dbReference type="EMBL" id="OBZ65990.1"/>
    </source>
</evidence>
<dbReference type="FunFam" id="1.10.1160.10:FF:000001">
    <property type="entry name" value="Glutamine--tRNA ligase"/>
    <property type="match status" value="1"/>
</dbReference>
<keyword evidence="8 13" id="KW-0067">ATP-binding</keyword>
<evidence type="ECO:0000256" key="4">
    <source>
        <dbReference type="ARBA" id="ARBA00022490"/>
    </source>
</evidence>
<evidence type="ECO:0000256" key="2">
    <source>
        <dbReference type="ARBA" id="ARBA00008927"/>
    </source>
</evidence>
<dbReference type="PANTHER" id="PTHR43097:SF5">
    <property type="entry name" value="GLUTAMATE--TRNA LIGASE"/>
    <property type="match status" value="1"/>
</dbReference>
<evidence type="ECO:0000256" key="13">
    <source>
        <dbReference type="RuleBase" id="RU363037"/>
    </source>
</evidence>
<comment type="caution">
    <text evidence="17">The sequence shown here is derived from an EMBL/GenBank/DDBJ whole genome shotgun (WGS) entry which is preliminary data.</text>
</comment>
<keyword evidence="5" id="KW-0597">Phosphoprotein</keyword>
<dbReference type="InterPro" id="IPR020059">
    <property type="entry name" value="Glu/Gln-tRNA-synth_Ib_codon-bd"/>
</dbReference>
<dbReference type="Gene3D" id="2.40.240.10">
    <property type="entry name" value="Ribosomal Protein L25, Chain P"/>
    <property type="match status" value="1"/>
</dbReference>
<dbReference type="GO" id="GO:0005829">
    <property type="term" value="C:cytosol"/>
    <property type="evidence" value="ECO:0007669"/>
    <property type="project" value="TreeGrafter"/>
</dbReference>
<keyword evidence="6 13" id="KW-0436">Ligase</keyword>
<dbReference type="PANTHER" id="PTHR43097">
    <property type="entry name" value="GLUTAMINE-TRNA LIGASE"/>
    <property type="match status" value="1"/>
</dbReference>
<dbReference type="SUPFAM" id="SSF50715">
    <property type="entry name" value="Ribosomal protein L25-like"/>
    <property type="match status" value="1"/>
</dbReference>
<evidence type="ECO:0000259" key="15">
    <source>
        <dbReference type="Pfam" id="PF03950"/>
    </source>
</evidence>
<organism evidence="17 18">
    <name type="scientific">Grifola frondosa</name>
    <name type="common">Maitake</name>
    <name type="synonym">Polyporus frondosus</name>
    <dbReference type="NCBI Taxonomy" id="5627"/>
    <lineage>
        <taxon>Eukaryota</taxon>
        <taxon>Fungi</taxon>
        <taxon>Dikarya</taxon>
        <taxon>Basidiomycota</taxon>
        <taxon>Agaricomycotina</taxon>
        <taxon>Agaricomycetes</taxon>
        <taxon>Polyporales</taxon>
        <taxon>Grifolaceae</taxon>
        <taxon>Grifola</taxon>
    </lineage>
</organism>
<comment type="catalytic activity">
    <reaction evidence="12">
        <text>tRNA(Glu) + L-glutamate + ATP = L-glutamyl-tRNA(Glu) + AMP + diphosphate</text>
        <dbReference type="Rhea" id="RHEA:23540"/>
        <dbReference type="Rhea" id="RHEA-COMP:9663"/>
        <dbReference type="Rhea" id="RHEA-COMP:9680"/>
        <dbReference type="ChEBI" id="CHEBI:29985"/>
        <dbReference type="ChEBI" id="CHEBI:30616"/>
        <dbReference type="ChEBI" id="CHEBI:33019"/>
        <dbReference type="ChEBI" id="CHEBI:78442"/>
        <dbReference type="ChEBI" id="CHEBI:78520"/>
        <dbReference type="ChEBI" id="CHEBI:456215"/>
        <dbReference type="EC" id="6.1.1.17"/>
    </reaction>
</comment>
<dbReference type="Pfam" id="PF00749">
    <property type="entry name" value="tRNA-synt_1c"/>
    <property type="match status" value="2"/>
</dbReference>
<dbReference type="Pfam" id="PF03950">
    <property type="entry name" value="tRNA-synt_1c_C"/>
    <property type="match status" value="1"/>
</dbReference>
<feature type="domain" description="Glutamyl/glutaminyl-tRNA synthetase class Ib catalytic" evidence="14">
    <location>
        <begin position="219"/>
        <end position="317"/>
    </location>
</feature>
<evidence type="ECO:0000313" key="18">
    <source>
        <dbReference type="Proteomes" id="UP000092993"/>
    </source>
</evidence>
<keyword evidence="10 13" id="KW-0030">Aminoacyl-tRNA synthetase</keyword>
<dbReference type="InterPro" id="IPR011035">
    <property type="entry name" value="Ribosomal_bL25/Gln-tRNA_synth"/>
</dbReference>
<dbReference type="GO" id="GO:0006424">
    <property type="term" value="P:glutamyl-tRNA aminoacylation"/>
    <property type="evidence" value="ECO:0007669"/>
    <property type="project" value="TreeGrafter"/>
</dbReference>
<dbReference type="OrthoDB" id="10250478at2759"/>